<evidence type="ECO:0000256" key="1">
    <source>
        <dbReference type="SAM" id="MobiDB-lite"/>
    </source>
</evidence>
<feature type="transmembrane region" description="Helical" evidence="2">
    <location>
        <begin position="141"/>
        <end position="159"/>
    </location>
</feature>
<reference evidence="4 5" key="1">
    <citation type="submission" date="2021-04" db="EMBL/GenBank/DDBJ databases">
        <title>Whole genome analysis of root endophytic bacterium Microbacterium paraoxydans ku-mp colonizing RP-bio226 rice variety.</title>
        <authorList>
            <person name="Ulaganathan K."/>
            <person name="Latha B."/>
        </authorList>
    </citation>
    <scope>NUCLEOTIDE SEQUENCE [LARGE SCALE GENOMIC DNA]</scope>
    <source>
        <strain evidence="5">ku-mp</strain>
    </source>
</reference>
<feature type="transmembrane region" description="Helical" evidence="2">
    <location>
        <begin position="165"/>
        <end position="183"/>
    </location>
</feature>
<dbReference type="EMBL" id="JAGTUK010000004">
    <property type="protein sequence ID" value="MBS0025351.1"/>
    <property type="molecule type" value="Genomic_DNA"/>
</dbReference>
<keyword evidence="2" id="KW-0472">Membrane</keyword>
<name>A0ABS5IR05_9MICO</name>
<evidence type="ECO:0000256" key="2">
    <source>
        <dbReference type="SAM" id="Phobius"/>
    </source>
</evidence>
<feature type="region of interest" description="Disordered" evidence="1">
    <location>
        <begin position="33"/>
        <end position="70"/>
    </location>
</feature>
<keyword evidence="5" id="KW-1185">Reference proteome</keyword>
<feature type="transmembrane region" description="Helical" evidence="2">
    <location>
        <begin position="190"/>
        <end position="214"/>
    </location>
</feature>
<dbReference type="Proteomes" id="UP000678243">
    <property type="component" value="Unassembled WGS sequence"/>
</dbReference>
<accession>A0ABS5IR05</accession>
<dbReference type="RefSeq" id="WP_211545069.1">
    <property type="nucleotide sequence ID" value="NZ_JAGTUK010000004.1"/>
</dbReference>
<comment type="caution">
    <text evidence="4">The sequence shown here is derived from an EMBL/GenBank/DDBJ whole genome shotgun (WGS) entry which is preliminary data.</text>
</comment>
<proteinExistence type="predicted"/>
<evidence type="ECO:0000259" key="3">
    <source>
        <dbReference type="Pfam" id="PF10708"/>
    </source>
</evidence>
<keyword evidence="2" id="KW-1133">Transmembrane helix</keyword>
<sequence>MTTPEGWYDDGSGSLRWWDGRQWTAHVRSTDLHPAAPVSDATTAPADAADPGAPAASAPEAPAVSTPAVPPVPAAGQAAFEPFVPPSSPFAPSGNGTAIAPAYGATAAPGYGAAAPSVPTPDSPGMMSTAAAHSAPRRPSILGLIGLGIAVAGVVLACVPLTAPIGWVVVAAGFVVSLVSLFLRGTKWPGIAGLAVAVLGSSLAGAVALIAVGLTSVEAAADPVPSPSAPATESGSPIDPSTIEGAEMVTFDDLEVGDCLPYVEYTGDDMIFEVPVVSCDRPHTDEVFYIYQVDDDTFPGDNAMLNEAWEGCLAQFEGFVGLPYEQSELDFYTYQPTKLSWSRANDRTVHCIAYSYDDVTGTLRGATR</sequence>
<evidence type="ECO:0000313" key="4">
    <source>
        <dbReference type="EMBL" id="MBS0025351.1"/>
    </source>
</evidence>
<evidence type="ECO:0000313" key="5">
    <source>
        <dbReference type="Proteomes" id="UP000678243"/>
    </source>
</evidence>
<dbReference type="Pfam" id="PF10708">
    <property type="entry name" value="DUF2510"/>
    <property type="match status" value="1"/>
</dbReference>
<feature type="compositionally biased region" description="Low complexity" evidence="1">
    <location>
        <begin position="34"/>
        <end position="67"/>
    </location>
</feature>
<protein>
    <submittedName>
        <fullName evidence="4">DUF2510 domain-containing protein</fullName>
    </submittedName>
</protein>
<organism evidence="4 5">
    <name type="scientific">Microbacterium paraoxydans</name>
    <dbReference type="NCBI Taxonomy" id="199592"/>
    <lineage>
        <taxon>Bacteria</taxon>
        <taxon>Bacillati</taxon>
        <taxon>Actinomycetota</taxon>
        <taxon>Actinomycetes</taxon>
        <taxon>Micrococcales</taxon>
        <taxon>Microbacteriaceae</taxon>
        <taxon>Microbacterium</taxon>
    </lineage>
</organism>
<dbReference type="InterPro" id="IPR018929">
    <property type="entry name" value="DUF2510"/>
</dbReference>
<gene>
    <name evidence="4" type="ORF">KE274_14685</name>
</gene>
<keyword evidence="2" id="KW-0812">Transmembrane</keyword>
<feature type="domain" description="DUF2510" evidence="3">
    <location>
        <begin position="6"/>
        <end position="35"/>
    </location>
</feature>